<protein>
    <submittedName>
        <fullName evidence="1">Uncharacterized protein</fullName>
    </submittedName>
</protein>
<evidence type="ECO:0000313" key="2">
    <source>
        <dbReference type="Proteomes" id="UP000290582"/>
    </source>
</evidence>
<dbReference type="EMBL" id="LR215068">
    <property type="protein sequence ID" value="VEV57929.1"/>
    <property type="molecule type" value="Genomic_DNA"/>
</dbReference>
<organism evidence="1 2">
    <name type="scientific">Plasmodium vinckei vinckei</name>
    <dbReference type="NCBI Taxonomy" id="54757"/>
    <lineage>
        <taxon>Eukaryota</taxon>
        <taxon>Sar</taxon>
        <taxon>Alveolata</taxon>
        <taxon>Apicomplexa</taxon>
        <taxon>Aconoidasida</taxon>
        <taxon>Haemosporida</taxon>
        <taxon>Plasmodiidae</taxon>
        <taxon>Plasmodium</taxon>
        <taxon>Plasmodium (Vinckeia)</taxon>
    </lineage>
</organism>
<evidence type="ECO:0000313" key="1">
    <source>
        <dbReference type="EMBL" id="VEV57929.1"/>
    </source>
</evidence>
<name>A0A449BX61_PLAVN</name>
<proteinExistence type="predicted"/>
<sequence length="470" mass="57275">MNTISSMLVQRLTPSVNLKRISSGHLMKHFENVCEHIFDIYKYKIVKGGERKRYHNNLLKIKKNNELRSELRKYKRRRDSVVDKINKNEIFKQVYQLMDKAMVLLPEFSPQDVLRLLYGMLKIKIYDRNKKRRKKILKYIEYYILEQHILKNKCNNIDNFWGGININDIVMLFKLFILNDCYSYNLLKLLMENILKNINNMIPSDLVLFLNSYHIYLKKKKKINRYTTKEIKIQNDYLQQIYKNIINNLDLTNKEVSHFVLFCLFEKNDIILNNQVEIYTKLMRHIKRTISIYSPVQIKSFLFYFFTINNRIMKDYKINNTDIYNKDKLIPFLQCLFKQYNKRCIDIKIEDELHILNMSVKNDYYDYTSLENIIFNIKNNISHLNNNKNIIKFINLILRFKNVNKTTFIQNDQIQFVNYMLNQVIIYCINFIQFKYKYIPWKFRHIFIKHNIYNLLEDDNKKRTNQLTSK</sequence>
<dbReference type="GeneID" id="19959865"/>
<dbReference type="Proteomes" id="UP000290582">
    <property type="component" value="Chromosome PVVCY_12"/>
</dbReference>
<accession>A0A449BX61</accession>
<reference evidence="1 2" key="1">
    <citation type="submission" date="2019-01" db="EMBL/GenBank/DDBJ databases">
        <authorList>
            <person name="Ramaprasad A."/>
        </authorList>
    </citation>
    <scope>NUCLEOTIDE SEQUENCE [LARGE SCALE GENOMIC DNA]</scope>
</reference>
<dbReference type="VEuPathDB" id="PlasmoDB:PVVCY_1203280"/>
<gene>
    <name evidence="1" type="ORF">PVVCY_1203280</name>
</gene>
<dbReference type="KEGG" id="pvv:PVVCY_1203280"/>
<dbReference type="AlphaFoldDB" id="A0A449BX61"/>
<dbReference type="RefSeq" id="XP_008623559.1">
    <property type="nucleotide sequence ID" value="XM_008625337.1"/>
</dbReference>
<dbReference type="OrthoDB" id="371790at2759"/>